<name>A0A7W5GAK4_9BACL</name>
<evidence type="ECO:0000256" key="6">
    <source>
        <dbReference type="ARBA" id="ARBA00022832"/>
    </source>
</evidence>
<dbReference type="CDD" id="cd00830">
    <property type="entry name" value="KAS_III"/>
    <property type="match status" value="1"/>
</dbReference>
<evidence type="ECO:0000313" key="13">
    <source>
        <dbReference type="Proteomes" id="UP000518605"/>
    </source>
</evidence>
<dbReference type="GO" id="GO:0044550">
    <property type="term" value="P:secondary metabolite biosynthetic process"/>
    <property type="evidence" value="ECO:0007669"/>
    <property type="project" value="TreeGrafter"/>
</dbReference>
<evidence type="ECO:0000256" key="1">
    <source>
        <dbReference type="ARBA" id="ARBA00005189"/>
    </source>
</evidence>
<evidence type="ECO:0000259" key="10">
    <source>
        <dbReference type="Pfam" id="PF08541"/>
    </source>
</evidence>
<dbReference type="EC" id="2.3.1.180" evidence="12"/>
<dbReference type="EMBL" id="JACHXW010000007">
    <property type="protein sequence ID" value="MBB3152861.1"/>
    <property type="molecule type" value="Genomic_DNA"/>
</dbReference>
<dbReference type="RefSeq" id="WP_183563306.1">
    <property type="nucleotide sequence ID" value="NZ_CBCSLB010000006.1"/>
</dbReference>
<dbReference type="NCBIfam" id="TIGR00747">
    <property type="entry name" value="fabH"/>
    <property type="match status" value="1"/>
</dbReference>
<evidence type="ECO:0000313" key="12">
    <source>
        <dbReference type="EMBL" id="MBB3152861.1"/>
    </source>
</evidence>
<keyword evidence="7" id="KW-0443">Lipid metabolism</keyword>
<evidence type="ECO:0000256" key="8">
    <source>
        <dbReference type="ARBA" id="ARBA00023160"/>
    </source>
</evidence>
<dbReference type="PANTHER" id="PTHR34069">
    <property type="entry name" value="3-OXOACYL-[ACYL-CARRIER-PROTEIN] SYNTHASE 3"/>
    <property type="match status" value="1"/>
</dbReference>
<dbReference type="InterPro" id="IPR013751">
    <property type="entry name" value="ACP_syn_III_N"/>
</dbReference>
<feature type="domain" description="Beta-ketoacyl-[acyl-carrier-protein] synthase III N-terminal" evidence="11">
    <location>
        <begin position="108"/>
        <end position="185"/>
    </location>
</feature>
<organism evidence="12 13">
    <name type="scientific">Paenibacillus endophyticus</name>
    <dbReference type="NCBI Taxonomy" id="1294268"/>
    <lineage>
        <taxon>Bacteria</taxon>
        <taxon>Bacillati</taxon>
        <taxon>Bacillota</taxon>
        <taxon>Bacilli</taxon>
        <taxon>Bacillales</taxon>
        <taxon>Paenibacillaceae</taxon>
        <taxon>Paenibacillus</taxon>
    </lineage>
</organism>
<dbReference type="Proteomes" id="UP000518605">
    <property type="component" value="Unassembled WGS sequence"/>
</dbReference>
<evidence type="ECO:0000256" key="3">
    <source>
        <dbReference type="ARBA" id="ARBA00022490"/>
    </source>
</evidence>
<comment type="caution">
    <text evidence="12">The sequence shown here is derived from an EMBL/GenBank/DDBJ whole genome shotgun (WGS) entry which is preliminary data.</text>
</comment>
<keyword evidence="5 12" id="KW-0808">Transferase</keyword>
<dbReference type="SUPFAM" id="SSF53901">
    <property type="entry name" value="Thiolase-like"/>
    <property type="match status" value="1"/>
</dbReference>
<dbReference type="GO" id="GO:0033818">
    <property type="term" value="F:beta-ketoacyl-acyl-carrier-protein synthase III activity"/>
    <property type="evidence" value="ECO:0007669"/>
    <property type="project" value="UniProtKB-EC"/>
</dbReference>
<dbReference type="AlphaFoldDB" id="A0A7W5GAK4"/>
<dbReference type="Pfam" id="PF08545">
    <property type="entry name" value="ACP_syn_III"/>
    <property type="match status" value="1"/>
</dbReference>
<evidence type="ECO:0000256" key="4">
    <source>
        <dbReference type="ARBA" id="ARBA00022516"/>
    </source>
</evidence>
<evidence type="ECO:0000256" key="7">
    <source>
        <dbReference type="ARBA" id="ARBA00023098"/>
    </source>
</evidence>
<dbReference type="GO" id="GO:0004315">
    <property type="term" value="F:3-oxoacyl-[acyl-carrier-protein] synthase activity"/>
    <property type="evidence" value="ECO:0007669"/>
    <property type="project" value="InterPro"/>
</dbReference>
<evidence type="ECO:0000256" key="2">
    <source>
        <dbReference type="ARBA" id="ARBA00008642"/>
    </source>
</evidence>
<keyword evidence="13" id="KW-1185">Reference proteome</keyword>
<keyword evidence="8" id="KW-0275">Fatty acid biosynthesis</keyword>
<keyword evidence="3" id="KW-0963">Cytoplasm</keyword>
<reference evidence="12 13" key="1">
    <citation type="submission" date="2020-08" db="EMBL/GenBank/DDBJ databases">
        <title>Genomic Encyclopedia of Type Strains, Phase III (KMG-III): the genomes of soil and plant-associated and newly described type strains.</title>
        <authorList>
            <person name="Whitman W."/>
        </authorList>
    </citation>
    <scope>NUCLEOTIDE SEQUENCE [LARGE SCALE GENOMIC DNA]</scope>
    <source>
        <strain evidence="12 13">CECT 8234</strain>
    </source>
</reference>
<dbReference type="GO" id="GO:0006633">
    <property type="term" value="P:fatty acid biosynthetic process"/>
    <property type="evidence" value="ECO:0007669"/>
    <property type="project" value="UniProtKB-KW"/>
</dbReference>
<dbReference type="NCBIfam" id="NF006829">
    <property type="entry name" value="PRK09352.1"/>
    <property type="match status" value="1"/>
</dbReference>
<protein>
    <submittedName>
        <fullName evidence="12">3-oxoacyl-[acyl-carrier-protein] synthase-3</fullName>
        <ecNumber evidence="12">2.3.1.180</ecNumber>
    </submittedName>
</protein>
<comment type="pathway">
    <text evidence="1">Lipid metabolism.</text>
</comment>
<dbReference type="InterPro" id="IPR016039">
    <property type="entry name" value="Thiolase-like"/>
</dbReference>
<keyword evidence="9 12" id="KW-0012">Acyltransferase</keyword>
<dbReference type="Gene3D" id="3.40.47.10">
    <property type="match status" value="1"/>
</dbReference>
<sequence>MNIGIKAIEYFLPQKILSNADLAKTFPGWTEEKIYNKTGIVNRHIANDDEYVSDLAYCAAKKLFENHSIEPKDIDFVILFTQSPDYNVPTTACILQDRLEIPKSAGAFDINLGCSAFIYGLAVAKSLINTNIAKNILLITAETYSKYINPREKSVVTIFGDGAAAALISYSEASQIKEFDLGTDGSGAEHLIVSSSGVRSRRTENNNQDGLSNSLYMNGPEIFNFTIDVVPKSIENVLIKNNLTFNDIDFFVFHQANSYMLDHLRKKCYIPEDKFFINMSDTGNTVSSTIPIALCQAENEGRIKRGDTILLVGFGVGLSWGSTIIVW</sequence>
<keyword evidence="6" id="KW-0276">Fatty acid metabolism</keyword>
<evidence type="ECO:0000259" key="11">
    <source>
        <dbReference type="Pfam" id="PF08545"/>
    </source>
</evidence>
<feature type="domain" description="Beta-ketoacyl-[acyl-carrier-protein] synthase III C-terminal" evidence="10">
    <location>
        <begin position="240"/>
        <end position="327"/>
    </location>
</feature>
<comment type="similarity">
    <text evidence="2">Belongs to the thiolase-like superfamily. FabH family.</text>
</comment>
<dbReference type="InterPro" id="IPR004655">
    <property type="entry name" value="FabH"/>
</dbReference>
<dbReference type="InterPro" id="IPR013747">
    <property type="entry name" value="ACP_syn_III_C"/>
</dbReference>
<dbReference type="Pfam" id="PF08541">
    <property type="entry name" value="ACP_syn_III_C"/>
    <property type="match status" value="1"/>
</dbReference>
<gene>
    <name evidence="12" type="ORF">FHS16_002918</name>
</gene>
<dbReference type="PANTHER" id="PTHR34069:SF2">
    <property type="entry name" value="BETA-KETOACYL-[ACYL-CARRIER-PROTEIN] SYNTHASE III"/>
    <property type="match status" value="1"/>
</dbReference>
<accession>A0A7W5GAK4</accession>
<keyword evidence="4" id="KW-0444">Lipid biosynthesis</keyword>
<evidence type="ECO:0000256" key="9">
    <source>
        <dbReference type="ARBA" id="ARBA00023315"/>
    </source>
</evidence>
<evidence type="ECO:0000256" key="5">
    <source>
        <dbReference type="ARBA" id="ARBA00022679"/>
    </source>
</evidence>
<proteinExistence type="inferred from homology"/>